<evidence type="ECO:0000313" key="1">
    <source>
        <dbReference type="EMBL" id="EGF97407.1"/>
    </source>
</evidence>
<dbReference type="InParanoid" id="F4SD75"/>
<gene>
    <name evidence="1" type="ORF">MELLADRAFT_114368</name>
</gene>
<dbReference type="VEuPathDB" id="FungiDB:MELLADRAFT_114368"/>
<reference evidence="2" key="1">
    <citation type="journal article" date="2011" name="Proc. Natl. Acad. Sci. U.S.A.">
        <title>Obligate biotrophy features unraveled by the genomic analysis of rust fungi.</title>
        <authorList>
            <person name="Duplessis S."/>
            <person name="Cuomo C.A."/>
            <person name="Lin Y.-C."/>
            <person name="Aerts A."/>
            <person name="Tisserant E."/>
            <person name="Veneault-Fourrey C."/>
            <person name="Joly D.L."/>
            <person name="Hacquard S."/>
            <person name="Amselem J."/>
            <person name="Cantarel B.L."/>
            <person name="Chiu R."/>
            <person name="Coutinho P.M."/>
            <person name="Feau N."/>
            <person name="Field M."/>
            <person name="Frey P."/>
            <person name="Gelhaye E."/>
            <person name="Goldberg J."/>
            <person name="Grabherr M.G."/>
            <person name="Kodira C.D."/>
            <person name="Kohler A."/>
            <person name="Kuees U."/>
            <person name="Lindquist E.A."/>
            <person name="Lucas S.M."/>
            <person name="Mago R."/>
            <person name="Mauceli E."/>
            <person name="Morin E."/>
            <person name="Murat C."/>
            <person name="Pangilinan J.L."/>
            <person name="Park R."/>
            <person name="Pearson M."/>
            <person name="Quesneville H."/>
            <person name="Rouhier N."/>
            <person name="Sakthikumar S."/>
            <person name="Salamov A.A."/>
            <person name="Schmutz J."/>
            <person name="Selles B."/>
            <person name="Shapiro H."/>
            <person name="Tanguay P."/>
            <person name="Tuskan G.A."/>
            <person name="Henrissat B."/>
            <person name="Van de Peer Y."/>
            <person name="Rouze P."/>
            <person name="Ellis J.G."/>
            <person name="Dodds P.N."/>
            <person name="Schein J.E."/>
            <person name="Zhong S."/>
            <person name="Hamelin R.C."/>
            <person name="Grigoriev I.V."/>
            <person name="Szabo L.J."/>
            <person name="Martin F."/>
        </authorList>
    </citation>
    <scope>NUCLEOTIDE SEQUENCE [LARGE SCALE GENOMIC DNA]</scope>
    <source>
        <strain evidence="2">98AG31 / pathotype 3-4-7</strain>
    </source>
</reference>
<keyword evidence="2" id="KW-1185">Reference proteome</keyword>
<protein>
    <submittedName>
        <fullName evidence="1">Uncharacterized protein</fullName>
    </submittedName>
</protein>
<dbReference type="GeneID" id="18925319"/>
<dbReference type="EMBL" id="GL883239">
    <property type="protein sequence ID" value="EGF97407.1"/>
    <property type="molecule type" value="Genomic_DNA"/>
</dbReference>
<dbReference type="Proteomes" id="UP000001072">
    <property type="component" value="Unassembled WGS sequence"/>
</dbReference>
<evidence type="ECO:0000313" key="2">
    <source>
        <dbReference type="Proteomes" id="UP000001072"/>
    </source>
</evidence>
<organism evidence="2">
    <name type="scientific">Melampsora larici-populina (strain 98AG31 / pathotype 3-4-7)</name>
    <name type="common">Poplar leaf rust fungus</name>
    <dbReference type="NCBI Taxonomy" id="747676"/>
    <lineage>
        <taxon>Eukaryota</taxon>
        <taxon>Fungi</taxon>
        <taxon>Dikarya</taxon>
        <taxon>Basidiomycota</taxon>
        <taxon>Pucciniomycotina</taxon>
        <taxon>Pucciniomycetes</taxon>
        <taxon>Pucciniales</taxon>
        <taxon>Melampsoraceae</taxon>
        <taxon>Melampsora</taxon>
    </lineage>
</organism>
<sequence>MSSIDVAATNMSCLCQLTLDQVMYRGVIGPGTFYDRIMDPKLKNHLMNTDAINDFCEKQGRSIKILEYTPTSDEASSERLMLALKLTLEVLFMAMLPSYIPSNLRMTEFPKLRVLRSEYVNHLLDYPKWAEWTIFQNVEVFITPYRKDNTHWRNEMKEIAKLPMPANLMHFVFIIEKGIAIKKEELIREFGKQGIECHFATRLNHHDLLRLANGLERDSNEEVHSDGIC</sequence>
<accession>F4SD75</accession>
<proteinExistence type="predicted"/>
<name>F4SD75_MELLP</name>
<dbReference type="KEGG" id="mlr:MELLADRAFT_114368"/>
<dbReference type="RefSeq" id="XP_007419328.1">
    <property type="nucleotide sequence ID" value="XM_007419266.1"/>
</dbReference>
<dbReference type="AlphaFoldDB" id="F4SD75"/>
<dbReference type="HOGENOM" id="CLU_1210077_0_0_1"/>